<reference evidence="2 3" key="1">
    <citation type="journal article" date="2024" name="BMC Biol.">
        <title>Comparative genomics of Ascetosporea gives new insight into the evolutionary basis for animal parasitism in Rhizaria.</title>
        <authorList>
            <person name="Hiltunen Thoren M."/>
            <person name="Onut-Brannstrom I."/>
            <person name="Alfjorden A."/>
            <person name="Peckova H."/>
            <person name="Swords F."/>
            <person name="Hooper C."/>
            <person name="Holzer A.S."/>
            <person name="Bass D."/>
            <person name="Burki F."/>
        </authorList>
    </citation>
    <scope>NUCLEOTIDE SEQUENCE [LARGE SCALE GENOMIC DNA]</scope>
    <source>
        <strain evidence="2">20-A016</strain>
    </source>
</reference>
<dbReference type="Proteomes" id="UP001439008">
    <property type="component" value="Unassembled WGS sequence"/>
</dbReference>
<evidence type="ECO:0000256" key="1">
    <source>
        <dbReference type="ARBA" id="ARBA00022468"/>
    </source>
</evidence>
<comment type="caution">
    <text evidence="2">The sequence shown here is derived from an EMBL/GenBank/DDBJ whole genome shotgun (WGS) entry which is preliminary data.</text>
</comment>
<dbReference type="PANTHER" id="PTHR20913:SF7">
    <property type="entry name" value="RE60063P"/>
    <property type="match status" value="1"/>
</dbReference>
<dbReference type="EMBL" id="JBDODL010003118">
    <property type="protein sequence ID" value="MES1922570.1"/>
    <property type="molecule type" value="Genomic_DNA"/>
</dbReference>
<proteinExistence type="predicted"/>
<evidence type="ECO:0000313" key="3">
    <source>
        <dbReference type="Proteomes" id="UP001439008"/>
    </source>
</evidence>
<keyword evidence="1" id="KW-0343">GTPase activation</keyword>
<gene>
    <name evidence="2" type="ORF">MHBO_004085</name>
</gene>
<evidence type="ECO:0000313" key="2">
    <source>
        <dbReference type="EMBL" id="MES1922570.1"/>
    </source>
</evidence>
<dbReference type="PANTHER" id="PTHR20913">
    <property type="entry name" value="TBC1 DOMAIN FAMILY MEMBER 20/GTPASE"/>
    <property type="match status" value="1"/>
</dbReference>
<dbReference type="InterPro" id="IPR045913">
    <property type="entry name" value="TBC20/Gyp8-like"/>
</dbReference>
<sequence length="157" mass="18606">MTIEIIDNYYRDFLTDDILKSLQFAKFAMKIVEKTDKELYDLINLLTNEVTILSWIMTWFSQNKYSMDDIWNVFDFINKNNLVMPYYIAAQKIISNKDNLMCTECIDVEMKAISSQPETLEMLYESKKLFEKVPPSKVLELMKKDGDCIERFEFLAT</sequence>
<dbReference type="Gene3D" id="1.10.472.80">
    <property type="entry name" value="Ypt/Rab-GAP domain of gyp1p, domain 3"/>
    <property type="match status" value="1"/>
</dbReference>
<name>A0ABV2ASC0_9EUKA</name>
<keyword evidence="3" id="KW-1185">Reference proteome</keyword>
<organism evidence="2 3">
    <name type="scientific">Bonamia ostreae</name>
    <dbReference type="NCBI Taxonomy" id="126728"/>
    <lineage>
        <taxon>Eukaryota</taxon>
        <taxon>Sar</taxon>
        <taxon>Rhizaria</taxon>
        <taxon>Endomyxa</taxon>
        <taxon>Ascetosporea</taxon>
        <taxon>Haplosporida</taxon>
        <taxon>Bonamia</taxon>
    </lineage>
</organism>
<accession>A0ABV2ASC0</accession>
<protein>
    <submittedName>
        <fullName evidence="2">Uncharacterized protein</fullName>
    </submittedName>
</protein>